<dbReference type="Gramene" id="KZN06588">
    <property type="protein sequence ID" value="KZN06588"/>
    <property type="gene ID" value="DCAR_007425"/>
</dbReference>
<dbReference type="PANTHER" id="PTHR13871">
    <property type="entry name" value="THIOREDOXIN"/>
    <property type="match status" value="1"/>
</dbReference>
<keyword evidence="1" id="KW-0560">Oxidoreductase</keyword>
<evidence type="ECO:0000313" key="3">
    <source>
        <dbReference type="EMBL" id="KZN06588.1"/>
    </source>
</evidence>
<evidence type="ECO:0008006" key="4">
    <source>
        <dbReference type="Google" id="ProtNLM"/>
    </source>
</evidence>
<dbReference type="STRING" id="79200.A0A166EHT0"/>
<organism evidence="3">
    <name type="scientific">Daucus carota subsp. sativus</name>
    <name type="common">Carrot</name>
    <dbReference type="NCBI Taxonomy" id="79200"/>
    <lineage>
        <taxon>Eukaryota</taxon>
        <taxon>Viridiplantae</taxon>
        <taxon>Streptophyta</taxon>
        <taxon>Embryophyta</taxon>
        <taxon>Tracheophyta</taxon>
        <taxon>Spermatophyta</taxon>
        <taxon>Magnoliopsida</taxon>
        <taxon>eudicotyledons</taxon>
        <taxon>Gunneridae</taxon>
        <taxon>Pentapetalae</taxon>
        <taxon>asterids</taxon>
        <taxon>campanulids</taxon>
        <taxon>Apiales</taxon>
        <taxon>Apiaceae</taxon>
        <taxon>Apioideae</taxon>
        <taxon>Scandiceae</taxon>
        <taxon>Daucinae</taxon>
        <taxon>Daucus</taxon>
        <taxon>Daucus sect. Daucus</taxon>
    </lineage>
</organism>
<comment type="caution">
    <text evidence="3">The sequence shown here is derived from an EMBL/GenBank/DDBJ whole genome shotgun (WGS) entry which is preliminary data.</text>
</comment>
<evidence type="ECO:0000256" key="2">
    <source>
        <dbReference type="ARBA" id="ARBA00023027"/>
    </source>
</evidence>
<sequence>MACHPLLRYACRNSLEKKLRLPVSCVVGEIHPLSVVVDPAGVVLQTYADGFFSWFGPRAYPFSDKRIERLRREDRDALNHPSISKLLNSPHCSYVINNQNQEVPVHDLEDKVVALYFYEEHFSSTDLTTEIQTAYNKLLAKKKNFEIVLVYVYDSIDTSEYATEEIRIILEDIQPNALAGTPNFGISAYPFTRTRVAKREAKYLKKLRLDMFWDPNTSFTQNNGREVKLSQLVGKKIILVVDGDWGSAKFLRRLRSRFLETKETDNAFEVIYVSKIKGPSSGKHFVASMPWLRHPPLRRRSRIAMLLGRFREAVGIVAFDGDGTVVRRSTSPSIEKGNKDFPFYSGGLEEEALMEFTEEYNWDYLPAQVW</sequence>
<gene>
    <name evidence="3" type="ORF">DCAR_007425</name>
</gene>
<keyword evidence="2" id="KW-0520">NAD</keyword>
<dbReference type="PANTHER" id="PTHR13871:SF96">
    <property type="entry name" value="THIOREDOXIN DOMAIN-CONTAINING PROTEIN"/>
    <property type="match status" value="1"/>
</dbReference>
<name>A0A166EHT0_DAUCS</name>
<accession>A0A166EHT0</accession>
<protein>
    <recommendedName>
        <fullName evidence="4">Thioredoxin-like fold domain-containing protein</fullName>
    </recommendedName>
</protein>
<dbReference type="InterPro" id="IPR052259">
    <property type="entry name" value="Nucleoredoxin-like"/>
</dbReference>
<reference evidence="3" key="1">
    <citation type="journal article" date="2016" name="Nat. Genet.">
        <title>A high-quality carrot genome assembly provides new insights into carotenoid accumulation and asterid genome evolution.</title>
        <authorList>
            <person name="Iorizzo M."/>
            <person name="Ellison S."/>
            <person name="Senalik D."/>
            <person name="Zeng P."/>
            <person name="Satapoomin P."/>
            <person name="Huang J."/>
            <person name="Bowman M."/>
            <person name="Iovene M."/>
            <person name="Sanseverino W."/>
            <person name="Cavagnaro P."/>
            <person name="Yildiz M."/>
            <person name="Macko-Podgorni A."/>
            <person name="Moranska E."/>
            <person name="Grzebelus E."/>
            <person name="Grzebelus D."/>
            <person name="Ashrafi H."/>
            <person name="Zheng Z."/>
            <person name="Cheng S."/>
            <person name="Spooner D."/>
            <person name="Van Deynze A."/>
            <person name="Simon P."/>
        </authorList>
    </citation>
    <scope>NUCLEOTIDE SEQUENCE [LARGE SCALE GENOMIC DNA]</scope>
    <source>
        <tissue evidence="3">Leaf</tissue>
    </source>
</reference>
<evidence type="ECO:0000256" key="1">
    <source>
        <dbReference type="ARBA" id="ARBA00023002"/>
    </source>
</evidence>
<dbReference type="EMBL" id="LNRQ01000002">
    <property type="protein sequence ID" value="KZN06588.1"/>
    <property type="molecule type" value="Genomic_DNA"/>
</dbReference>
<dbReference type="Gene3D" id="3.40.30.10">
    <property type="entry name" value="Glutaredoxin"/>
    <property type="match status" value="2"/>
</dbReference>
<dbReference type="GO" id="GO:0016491">
    <property type="term" value="F:oxidoreductase activity"/>
    <property type="evidence" value="ECO:0007669"/>
    <property type="project" value="UniProtKB-KW"/>
</dbReference>
<dbReference type="AlphaFoldDB" id="A0A166EHT0"/>
<proteinExistence type="predicted"/>